<dbReference type="EMBL" id="MKGL01000011">
    <property type="protein sequence ID" value="RNF11925.1"/>
    <property type="molecule type" value="Genomic_DNA"/>
</dbReference>
<name>A0A3R7RSD3_TRYRA</name>
<comment type="caution">
    <text evidence="2">The sequence shown here is derived from an EMBL/GenBank/DDBJ whole genome shotgun (WGS) entry which is preliminary data.</text>
</comment>
<protein>
    <submittedName>
        <fullName evidence="2">Putative WD40 repeat protein</fullName>
    </submittedName>
</protein>
<sequence length="365" mass="40870">MLSGAQNIFLDRDGHGEERGPSTYVKRFGGGRPRDLNALTLESRPSSPSRAQSSEVMLRSRLGSRQCLPTTQFSGSGGISVSKHSFCRKDKRLLPLLHPKDEEAFFHSPLSVTPNIEHCRNVTADVEDSANFNPQETVEDDAVASQQGVWTQPLEERFSLDDLRRLMHFFSADSDAFGNNTLESVEGTTGLRRGDSIGTETTKDVLPLLNGSSGREAPVESAKQSLELEEQPAPCEEQSQEHHPKRSFQGLTHTRLPQRTEEELQRVLLSSDPVNCGLEHDAYTRVLSETEFAQAVKIIIPSATDAELWTFLGRLTMKRRGVQRGMTFQRFWCLEVVTALRLLMDLFQSYSQRLNQIIALLVRGT</sequence>
<proteinExistence type="predicted"/>
<dbReference type="OrthoDB" id="251750at2759"/>
<evidence type="ECO:0000256" key="1">
    <source>
        <dbReference type="SAM" id="MobiDB-lite"/>
    </source>
</evidence>
<evidence type="ECO:0000313" key="3">
    <source>
        <dbReference type="Proteomes" id="UP000283634"/>
    </source>
</evidence>
<accession>A0A3R7RSD3</accession>
<dbReference type="RefSeq" id="XP_029242459.1">
    <property type="nucleotide sequence ID" value="XM_029377691.1"/>
</dbReference>
<feature type="compositionally biased region" description="Low complexity" evidence="1">
    <location>
        <begin position="43"/>
        <end position="54"/>
    </location>
</feature>
<keyword evidence="3" id="KW-1185">Reference proteome</keyword>
<dbReference type="GeneID" id="40324553"/>
<gene>
    <name evidence="2" type="ORF">TraAM80_00620</name>
</gene>
<dbReference type="VEuPathDB" id="TriTrypDB:TRSC58_01742"/>
<feature type="region of interest" description="Disordered" evidence="1">
    <location>
        <begin position="186"/>
        <end position="256"/>
    </location>
</feature>
<feature type="compositionally biased region" description="Basic and acidic residues" evidence="1">
    <location>
        <begin position="10"/>
        <end position="20"/>
    </location>
</feature>
<dbReference type="Proteomes" id="UP000283634">
    <property type="component" value="Unassembled WGS sequence"/>
</dbReference>
<feature type="region of interest" description="Disordered" evidence="1">
    <location>
        <begin position="1"/>
        <end position="55"/>
    </location>
</feature>
<dbReference type="OMA" id="ENTERHP"/>
<reference evidence="2 3" key="1">
    <citation type="journal article" date="2018" name="BMC Genomics">
        <title>Genomic comparison of Trypanosoma conorhini and Trypanosoma rangeli to Trypanosoma cruzi strains of high and low virulence.</title>
        <authorList>
            <person name="Bradwell K.R."/>
            <person name="Koparde V.N."/>
            <person name="Matveyev A.V."/>
            <person name="Serrano M.G."/>
            <person name="Alves J.M."/>
            <person name="Parikh H."/>
            <person name="Huang B."/>
            <person name="Lee V."/>
            <person name="Espinosa-Alvarez O."/>
            <person name="Ortiz P.A."/>
            <person name="Costa-Martins A.G."/>
            <person name="Teixeira M.M."/>
            <person name="Buck G.A."/>
        </authorList>
    </citation>
    <scope>NUCLEOTIDE SEQUENCE [LARGE SCALE GENOMIC DNA]</scope>
    <source>
        <strain evidence="2 3">AM80</strain>
    </source>
</reference>
<dbReference type="AlphaFoldDB" id="A0A3R7RSD3"/>
<evidence type="ECO:0000313" key="2">
    <source>
        <dbReference type="EMBL" id="RNF11925.1"/>
    </source>
</evidence>
<organism evidence="2 3">
    <name type="scientific">Trypanosoma rangeli</name>
    <dbReference type="NCBI Taxonomy" id="5698"/>
    <lineage>
        <taxon>Eukaryota</taxon>
        <taxon>Discoba</taxon>
        <taxon>Euglenozoa</taxon>
        <taxon>Kinetoplastea</taxon>
        <taxon>Metakinetoplastina</taxon>
        <taxon>Trypanosomatida</taxon>
        <taxon>Trypanosomatidae</taxon>
        <taxon>Trypanosoma</taxon>
        <taxon>Herpetosoma</taxon>
    </lineage>
</organism>